<keyword evidence="2" id="KW-1185">Reference proteome</keyword>
<gene>
    <name evidence="1" type="ORF">QB898_00770</name>
</gene>
<organism evidence="1 2">
    <name type="scientific">Ottowia cancrivicina</name>
    <dbReference type="NCBI Taxonomy" id="3040346"/>
    <lineage>
        <taxon>Bacteria</taxon>
        <taxon>Pseudomonadati</taxon>
        <taxon>Pseudomonadota</taxon>
        <taxon>Betaproteobacteria</taxon>
        <taxon>Burkholderiales</taxon>
        <taxon>Comamonadaceae</taxon>
        <taxon>Ottowia</taxon>
    </lineage>
</organism>
<sequence length="73" mass="8219">MQPGEDLQRRRPSDFTLAVPGQVVNRFLNGHRPRADFQGLGEMTEACLKRKIRDCQQGSSESTFVPSDKKQTA</sequence>
<protein>
    <submittedName>
        <fullName evidence="1">Uncharacterized protein</fullName>
    </submittedName>
</protein>
<evidence type="ECO:0000313" key="1">
    <source>
        <dbReference type="EMBL" id="MDG9698266.1"/>
    </source>
</evidence>
<dbReference type="Proteomes" id="UP001237156">
    <property type="component" value="Unassembled WGS sequence"/>
</dbReference>
<dbReference type="AlphaFoldDB" id="A0AAW6RI25"/>
<name>A0AAW6RI25_9BURK</name>
<dbReference type="RefSeq" id="WP_279523408.1">
    <property type="nucleotide sequence ID" value="NZ_JARVII010000001.1"/>
</dbReference>
<evidence type="ECO:0000313" key="2">
    <source>
        <dbReference type="Proteomes" id="UP001237156"/>
    </source>
</evidence>
<accession>A0AAW6RI25</accession>
<reference evidence="1 2" key="1">
    <citation type="submission" date="2023-04" db="EMBL/GenBank/DDBJ databases">
        <title>Ottowia paracancer sp. nov., isolated from human stomach.</title>
        <authorList>
            <person name="Song Y."/>
        </authorList>
    </citation>
    <scope>NUCLEOTIDE SEQUENCE [LARGE SCALE GENOMIC DNA]</scope>
    <source>
        <strain evidence="1 2">10c7w1</strain>
    </source>
</reference>
<comment type="caution">
    <text evidence="1">The sequence shown here is derived from an EMBL/GenBank/DDBJ whole genome shotgun (WGS) entry which is preliminary data.</text>
</comment>
<proteinExistence type="predicted"/>
<dbReference type="EMBL" id="JARVII010000001">
    <property type="protein sequence ID" value="MDG9698266.1"/>
    <property type="molecule type" value="Genomic_DNA"/>
</dbReference>